<dbReference type="GO" id="GO:0016787">
    <property type="term" value="F:hydrolase activity"/>
    <property type="evidence" value="ECO:0007669"/>
    <property type="project" value="UniProtKB-KW"/>
</dbReference>
<evidence type="ECO:0000313" key="5">
    <source>
        <dbReference type="Proteomes" id="UP000807342"/>
    </source>
</evidence>
<comment type="similarity">
    <text evidence="2">Belongs to the AB hydrolase superfamily. Epoxide hydrolase family.</text>
</comment>
<evidence type="ECO:0000313" key="4">
    <source>
        <dbReference type="EMBL" id="KAF9450671.1"/>
    </source>
</evidence>
<keyword evidence="5" id="KW-1185">Reference proteome</keyword>
<dbReference type="PRINTS" id="PR00412">
    <property type="entry name" value="EPOXHYDRLASE"/>
</dbReference>
<dbReference type="InterPro" id="IPR000073">
    <property type="entry name" value="AB_hydrolase_1"/>
</dbReference>
<evidence type="ECO:0000256" key="2">
    <source>
        <dbReference type="ARBA" id="ARBA00038334"/>
    </source>
</evidence>
<accession>A0A9P5XJ20</accession>
<dbReference type="PANTHER" id="PTHR43329">
    <property type="entry name" value="EPOXIDE HYDROLASE"/>
    <property type="match status" value="1"/>
</dbReference>
<dbReference type="Gene3D" id="3.40.50.1820">
    <property type="entry name" value="alpha/beta hydrolase"/>
    <property type="match status" value="1"/>
</dbReference>
<dbReference type="OrthoDB" id="284184at2759"/>
<dbReference type="InterPro" id="IPR000639">
    <property type="entry name" value="Epox_hydrolase-like"/>
</dbReference>
<name>A0A9P5XJ20_9AGAR</name>
<dbReference type="Pfam" id="PF00561">
    <property type="entry name" value="Abhydrolase_1"/>
    <property type="match status" value="1"/>
</dbReference>
<dbReference type="EMBL" id="MU151100">
    <property type="protein sequence ID" value="KAF9450671.1"/>
    <property type="molecule type" value="Genomic_DNA"/>
</dbReference>
<proteinExistence type="inferred from homology"/>
<dbReference type="PRINTS" id="PR00111">
    <property type="entry name" value="ABHYDROLASE"/>
</dbReference>
<organism evidence="4 5">
    <name type="scientific">Macrolepiota fuliginosa MF-IS2</name>
    <dbReference type="NCBI Taxonomy" id="1400762"/>
    <lineage>
        <taxon>Eukaryota</taxon>
        <taxon>Fungi</taxon>
        <taxon>Dikarya</taxon>
        <taxon>Basidiomycota</taxon>
        <taxon>Agaricomycotina</taxon>
        <taxon>Agaricomycetes</taxon>
        <taxon>Agaricomycetidae</taxon>
        <taxon>Agaricales</taxon>
        <taxon>Agaricineae</taxon>
        <taxon>Agaricaceae</taxon>
        <taxon>Macrolepiota</taxon>
    </lineage>
</organism>
<evidence type="ECO:0000256" key="1">
    <source>
        <dbReference type="ARBA" id="ARBA00022801"/>
    </source>
</evidence>
<reference evidence="4" key="1">
    <citation type="submission" date="2020-11" db="EMBL/GenBank/DDBJ databases">
        <authorList>
            <consortium name="DOE Joint Genome Institute"/>
            <person name="Ahrendt S."/>
            <person name="Riley R."/>
            <person name="Andreopoulos W."/>
            <person name="Labutti K."/>
            <person name="Pangilinan J."/>
            <person name="Ruiz-Duenas F.J."/>
            <person name="Barrasa J.M."/>
            <person name="Sanchez-Garcia M."/>
            <person name="Camarero S."/>
            <person name="Miyauchi S."/>
            <person name="Serrano A."/>
            <person name="Linde D."/>
            <person name="Babiker R."/>
            <person name="Drula E."/>
            <person name="Ayuso-Fernandez I."/>
            <person name="Pacheco R."/>
            <person name="Padilla G."/>
            <person name="Ferreira P."/>
            <person name="Barriuso J."/>
            <person name="Kellner H."/>
            <person name="Castanera R."/>
            <person name="Alfaro M."/>
            <person name="Ramirez L."/>
            <person name="Pisabarro A.G."/>
            <person name="Kuo A."/>
            <person name="Tritt A."/>
            <person name="Lipzen A."/>
            <person name="He G."/>
            <person name="Yan M."/>
            <person name="Ng V."/>
            <person name="Cullen D."/>
            <person name="Martin F."/>
            <person name="Rosso M.-N."/>
            <person name="Henrissat B."/>
            <person name="Hibbett D."/>
            <person name="Martinez A.T."/>
            <person name="Grigoriev I.V."/>
        </authorList>
    </citation>
    <scope>NUCLEOTIDE SEQUENCE</scope>
    <source>
        <strain evidence="4">MF-IS2</strain>
    </source>
</reference>
<dbReference type="AlphaFoldDB" id="A0A9P5XJ20"/>
<sequence length="329" mass="37355">MDPTRPESFNHRIERLSTGRTYHFVDQLPSGYDPNLNATILCVHGFPDFWYGWRHQIGPWVREGYRVVVPDMLGYGGTDKPWAADEYTTKKLCGDLAALLEAIGIKQAILAGHDWGSHIASRFALWYPNHLVALVILSVPYIPPSPVYLPIEEVAKRAPNLGYQVYFSEQKSTKDIESNMKKFLDIMFHPPRSPMSFTKVGALEAALKGLPSSILSPKEYQYYYDTLSRGMNGPLNYYRTFKQRHEEELAAGLPSNLRSDLPVLFLWGTRDPTATPAIIRKSAKFVPRLQDIALEDRGHWVMVEAKDEVTSHIIKWLKNIGSHSAKAKL</sequence>
<keyword evidence="1 4" id="KW-0378">Hydrolase</keyword>
<dbReference type="Proteomes" id="UP000807342">
    <property type="component" value="Unassembled WGS sequence"/>
</dbReference>
<feature type="domain" description="AB hydrolase-1" evidence="3">
    <location>
        <begin position="39"/>
        <end position="304"/>
    </location>
</feature>
<comment type="caution">
    <text evidence="4">The sequence shown here is derived from an EMBL/GenBank/DDBJ whole genome shotgun (WGS) entry which is preliminary data.</text>
</comment>
<gene>
    <name evidence="4" type="ORF">P691DRAFT_725628</name>
</gene>
<dbReference type="SUPFAM" id="SSF53474">
    <property type="entry name" value="alpha/beta-Hydrolases"/>
    <property type="match status" value="1"/>
</dbReference>
<protein>
    <submittedName>
        <fullName evidence="4">Epoxide hydrolase</fullName>
    </submittedName>
</protein>
<dbReference type="InterPro" id="IPR029058">
    <property type="entry name" value="AB_hydrolase_fold"/>
</dbReference>
<evidence type="ECO:0000259" key="3">
    <source>
        <dbReference type="Pfam" id="PF00561"/>
    </source>
</evidence>